<proteinExistence type="predicted"/>
<dbReference type="EMBL" id="LVYU01000140">
    <property type="protein sequence ID" value="KZA97027.1"/>
    <property type="molecule type" value="Genomic_DNA"/>
</dbReference>
<dbReference type="Gene3D" id="1.10.10.10">
    <property type="entry name" value="Winged helix-like DNA-binding domain superfamily/Winged helix DNA-binding domain"/>
    <property type="match status" value="1"/>
</dbReference>
<dbReference type="PANTHER" id="PTHR34849:SF3">
    <property type="entry name" value="SSR2962 PROTEIN"/>
    <property type="match status" value="1"/>
</dbReference>
<sequence>MPTAHTLTLTEAGYVLNRSATALNKAVDTGVIRARQRKVGSAVQRLLGPAEMRFLLVADGLDKDLTPAGRRRLYDAIRQLSFDAHRVSLGEIELDLGKIDADLETRLQRLEALRGWVDLERGEPLIKATRVPVHMVAALARGQTVAEIVEDFPSLSREQVEAAVEYAKAYPKRGRPYPSRSLKRSLADLAELGAFDDVDEAADVAGPRIIP</sequence>
<evidence type="ECO:0008006" key="2">
    <source>
        <dbReference type="Google" id="ProtNLM"/>
    </source>
</evidence>
<reference evidence="1" key="1">
    <citation type="submission" date="2016-03" db="EMBL/GenBank/DDBJ databases">
        <title>Microsymbionts genomes from the relict species Vavilovia formosa.</title>
        <authorList>
            <person name="Chirak E."/>
            <person name="Kimeklis A."/>
            <person name="Kopat V."/>
            <person name="Andronov E."/>
        </authorList>
    </citation>
    <scope>NUCLEOTIDE SEQUENCE [LARGE SCALE GENOMIC DNA]</scope>
    <source>
        <strain evidence="1">Vaf12</strain>
    </source>
</reference>
<dbReference type="InterPro" id="IPR036388">
    <property type="entry name" value="WH-like_DNA-bd_sf"/>
</dbReference>
<dbReference type="Pfam" id="PF04255">
    <property type="entry name" value="DUF433"/>
    <property type="match status" value="1"/>
</dbReference>
<dbReference type="RefSeq" id="WP_062944961.1">
    <property type="nucleotide sequence ID" value="NZ_CP171844.1"/>
</dbReference>
<dbReference type="SUPFAM" id="SSF46689">
    <property type="entry name" value="Homeodomain-like"/>
    <property type="match status" value="1"/>
</dbReference>
<name>A0A154IA97_RHILE</name>
<dbReference type="AlphaFoldDB" id="A0A154IA97"/>
<accession>A0A154IA97</accession>
<dbReference type="InterPro" id="IPR007367">
    <property type="entry name" value="DUF433"/>
</dbReference>
<dbReference type="InterPro" id="IPR009057">
    <property type="entry name" value="Homeodomain-like_sf"/>
</dbReference>
<organism evidence="1">
    <name type="scientific">Rhizobium leguminosarum</name>
    <dbReference type="NCBI Taxonomy" id="384"/>
    <lineage>
        <taxon>Bacteria</taxon>
        <taxon>Pseudomonadati</taxon>
        <taxon>Pseudomonadota</taxon>
        <taxon>Alphaproteobacteria</taxon>
        <taxon>Hyphomicrobiales</taxon>
        <taxon>Rhizobiaceae</taxon>
        <taxon>Rhizobium/Agrobacterium group</taxon>
        <taxon>Rhizobium</taxon>
    </lineage>
</organism>
<dbReference type="PANTHER" id="PTHR34849">
    <property type="entry name" value="SSL5025 PROTEIN"/>
    <property type="match status" value="1"/>
</dbReference>
<protein>
    <recommendedName>
        <fullName evidence="2">DUF433 domain-containing protein</fullName>
    </recommendedName>
</protein>
<gene>
    <name evidence="1" type="ORF">A4A59_33120</name>
</gene>
<comment type="caution">
    <text evidence="1">The sequence shown here is derived from an EMBL/GenBank/DDBJ whole genome shotgun (WGS) entry which is preliminary data.</text>
</comment>
<evidence type="ECO:0000313" key="1">
    <source>
        <dbReference type="EMBL" id="KZA97027.1"/>
    </source>
</evidence>